<reference evidence="1 2" key="1">
    <citation type="submission" date="2014-03" db="EMBL/GenBank/DDBJ databases">
        <title>Genome of Haematobacter massiliensis CCUG 47968.</title>
        <authorList>
            <person name="Wang D."/>
            <person name="Wang G."/>
        </authorList>
    </citation>
    <scope>NUCLEOTIDE SEQUENCE [LARGE SCALE GENOMIC DNA]</scope>
    <source>
        <strain evidence="1 2">CCUG 47968</strain>
    </source>
</reference>
<evidence type="ECO:0000313" key="2">
    <source>
        <dbReference type="Proteomes" id="UP000028826"/>
    </source>
</evidence>
<protein>
    <submittedName>
        <fullName evidence="1">Uncharacterized protein</fullName>
    </submittedName>
</protein>
<evidence type="ECO:0000313" key="1">
    <source>
        <dbReference type="EMBL" id="KFI30697.1"/>
    </source>
</evidence>
<dbReference type="AlphaFoldDB" id="A0A086Y8U7"/>
<dbReference type="Proteomes" id="UP000028826">
    <property type="component" value="Unassembled WGS sequence"/>
</dbReference>
<comment type="caution">
    <text evidence="1">The sequence shown here is derived from an EMBL/GenBank/DDBJ whole genome shotgun (WGS) entry which is preliminary data.</text>
</comment>
<keyword evidence="2" id="KW-1185">Reference proteome</keyword>
<proteinExistence type="predicted"/>
<name>A0A086Y8U7_9RHOB</name>
<dbReference type="EMBL" id="JGYG01000003">
    <property type="protein sequence ID" value="KFI30697.1"/>
    <property type="molecule type" value="Genomic_DNA"/>
</dbReference>
<organism evidence="1 2">
    <name type="scientific">Haematobacter massiliensis</name>
    <dbReference type="NCBI Taxonomy" id="195105"/>
    <lineage>
        <taxon>Bacteria</taxon>
        <taxon>Pseudomonadati</taxon>
        <taxon>Pseudomonadota</taxon>
        <taxon>Alphaproteobacteria</taxon>
        <taxon>Rhodobacterales</taxon>
        <taxon>Paracoccaceae</taxon>
        <taxon>Haematobacter</taxon>
    </lineage>
</organism>
<accession>A0A086Y8U7</accession>
<sequence length="61" mass="7049">MRHSESLKPPVENASDLWRRQEVVLGEDPAPASLTLMQRSRTQGDARRMTEFLRIDRGREA</sequence>
<gene>
    <name evidence="1" type="ORF">CN97_13120</name>
</gene>